<sequence length="126" mass="14615">MEKERVTKNIKVGCRISVRSESIVNRGSLEELKWRLRNDYKDVERENTYRNAEKLLSAAEELAQTGECNAQEIYSVAQELEGHVTSFAGRVEQRRRRLDLAVLFYTHEKESLVDENDDPDEANDPD</sequence>
<evidence type="ECO:0000313" key="2">
    <source>
        <dbReference type="Proteomes" id="UP001461498"/>
    </source>
</evidence>
<comment type="caution">
    <text evidence="1">The sequence shown here is derived from an EMBL/GenBank/DDBJ whole genome shotgun (WGS) entry which is preliminary data.</text>
</comment>
<protein>
    <submittedName>
        <fullName evidence="1">Uncharacterized protein</fullName>
    </submittedName>
</protein>
<evidence type="ECO:0000313" key="1">
    <source>
        <dbReference type="EMBL" id="KAK9499467.1"/>
    </source>
</evidence>
<dbReference type="AlphaFoldDB" id="A0AAW1CSB8"/>
<organism evidence="1 2">
    <name type="scientific">Rhynocoris fuscipes</name>
    <dbReference type="NCBI Taxonomy" id="488301"/>
    <lineage>
        <taxon>Eukaryota</taxon>
        <taxon>Metazoa</taxon>
        <taxon>Ecdysozoa</taxon>
        <taxon>Arthropoda</taxon>
        <taxon>Hexapoda</taxon>
        <taxon>Insecta</taxon>
        <taxon>Pterygota</taxon>
        <taxon>Neoptera</taxon>
        <taxon>Paraneoptera</taxon>
        <taxon>Hemiptera</taxon>
        <taxon>Heteroptera</taxon>
        <taxon>Panheteroptera</taxon>
        <taxon>Cimicomorpha</taxon>
        <taxon>Reduviidae</taxon>
        <taxon>Harpactorinae</taxon>
        <taxon>Harpactorini</taxon>
        <taxon>Rhynocoris</taxon>
    </lineage>
</organism>
<proteinExistence type="predicted"/>
<dbReference type="EMBL" id="JAPXFL010000011">
    <property type="protein sequence ID" value="KAK9499467.1"/>
    <property type="molecule type" value="Genomic_DNA"/>
</dbReference>
<dbReference type="Gene3D" id="1.20.58.60">
    <property type="match status" value="1"/>
</dbReference>
<accession>A0AAW1CSB8</accession>
<keyword evidence="2" id="KW-1185">Reference proteome</keyword>
<dbReference type="SUPFAM" id="SSF46966">
    <property type="entry name" value="Spectrin repeat"/>
    <property type="match status" value="1"/>
</dbReference>
<dbReference type="Proteomes" id="UP001461498">
    <property type="component" value="Unassembled WGS sequence"/>
</dbReference>
<name>A0AAW1CSB8_9HEMI</name>
<reference evidence="1 2" key="1">
    <citation type="submission" date="2022-12" db="EMBL/GenBank/DDBJ databases">
        <title>Chromosome-level genome assembly of true bugs.</title>
        <authorList>
            <person name="Ma L."/>
            <person name="Li H."/>
        </authorList>
    </citation>
    <scope>NUCLEOTIDE SEQUENCE [LARGE SCALE GENOMIC DNA]</scope>
    <source>
        <strain evidence="1">Lab_2022b</strain>
    </source>
</reference>
<gene>
    <name evidence="1" type="ORF">O3M35_002498</name>
</gene>